<feature type="region of interest" description="Disordered" evidence="1">
    <location>
        <begin position="17"/>
        <end position="62"/>
    </location>
</feature>
<feature type="compositionally biased region" description="Acidic residues" evidence="1">
    <location>
        <begin position="572"/>
        <end position="586"/>
    </location>
</feature>
<dbReference type="RefSeq" id="WP_117001611.1">
    <property type="nucleotide sequence ID" value="NZ_BMJS01000003.1"/>
</dbReference>
<feature type="compositionally biased region" description="Basic residues" evidence="1">
    <location>
        <begin position="77"/>
        <end position="88"/>
    </location>
</feature>
<evidence type="ECO:0000256" key="1">
    <source>
        <dbReference type="SAM" id="MobiDB-lite"/>
    </source>
</evidence>
<accession>A0A8J3E7A3</accession>
<keyword evidence="3" id="KW-1185">Reference proteome</keyword>
<protein>
    <submittedName>
        <fullName evidence="2">Uncharacterized protein</fullName>
    </submittedName>
</protein>
<dbReference type="AlphaFoldDB" id="A0A8J3E7A3"/>
<evidence type="ECO:0000313" key="3">
    <source>
        <dbReference type="Proteomes" id="UP000636949"/>
    </source>
</evidence>
<comment type="caution">
    <text evidence="2">The sequence shown here is derived from an EMBL/GenBank/DDBJ whole genome shotgun (WGS) entry which is preliminary data.</text>
</comment>
<proteinExistence type="predicted"/>
<dbReference type="EMBL" id="BMJS01000003">
    <property type="protein sequence ID" value="GGF90879.1"/>
    <property type="molecule type" value="Genomic_DNA"/>
</dbReference>
<feature type="region of interest" description="Disordered" evidence="1">
    <location>
        <begin position="572"/>
        <end position="597"/>
    </location>
</feature>
<reference evidence="2" key="2">
    <citation type="submission" date="2020-09" db="EMBL/GenBank/DDBJ databases">
        <authorList>
            <person name="Sun Q."/>
            <person name="Zhou Y."/>
        </authorList>
    </citation>
    <scope>NUCLEOTIDE SEQUENCE</scope>
    <source>
        <strain evidence="2">CGMCC 1.15758</strain>
    </source>
</reference>
<organism evidence="2 3">
    <name type="scientific">Cysteiniphilum litorale</name>
    <dbReference type="NCBI Taxonomy" id="2056700"/>
    <lineage>
        <taxon>Bacteria</taxon>
        <taxon>Pseudomonadati</taxon>
        <taxon>Pseudomonadota</taxon>
        <taxon>Gammaproteobacteria</taxon>
        <taxon>Thiotrichales</taxon>
        <taxon>Fastidiosibacteraceae</taxon>
        <taxon>Cysteiniphilum</taxon>
    </lineage>
</organism>
<feature type="compositionally biased region" description="Polar residues" evidence="1">
    <location>
        <begin position="26"/>
        <end position="43"/>
    </location>
</feature>
<sequence length="833" mass="94928">MKKKLEICSSCNHQNCKKCTKKSTRDSGQSDGIKRFNQNSSDNGKSDESNAKQLDGIKSVPYKNAFPRNRYEDIIRSKLKPSLKRKRGDKNSSDNCKQKDIEVRFNTAFYQTHAITPMHDPIFPSFEEESKTVTGGYIRSSNQGNIYNYRTAPLYSGIRNSKVIGSRPNNVTCCGLDFTHEGLSLTPAQQNDILREKWLGSKAKKNRSSQIAFQLVGDAYVKKRSTVTDKAQEQLFIQSSREILKGAKISSRGFTPQDTKKSKETLTDTKESKKSLTDTRLLHSIASCTRIAVGTRTLKYLKVFHLNKYPCLGVLFATPLGVQNLQQSKSDFTTENWMILMLCLLLGVSDHKYEKESDYQLKILYKTSFGHLETTVSDCGEVMRINVGYLTMTTEENLINLLTEFDQLLGKLFNNIEPKEINIGPKEINIEPKKINIKWVVETSINTNLFTRSENKKNSSHIARSIKKPEKFYIYASMMRECFEGDDPIGAVLAAFEQGQEQKEKQLVKKHYQYTPPLKSNSGYLTEIENLYGIKSNGNTDDVCYPQVISTVRKYVGATIYNKYIADKSELEEDGYGSNSEAEESYPESLSQRSDRSTSKMTQIYAQKIILPYGMRASAIAMYLAQCLDEKDLAFDTRKMYYETSKIEQQYYSFSKTSEQNSEKQKVTIVDANYFPNSYFDYKYANLYDNEKPSNTLINAKIIDITSSTSRSIAEIVYAKLIDNADDKDKYVILVSSLTKNEFGGFDTIGCGALRLFYRIDTNDDKIKINQILSQMKQLKLEKSTQKNVTEVIGTPTSGFINMMRRGYKEEYGMTQNKTILNEINELLKRVEG</sequence>
<feature type="region of interest" description="Disordered" evidence="1">
    <location>
        <begin position="252"/>
        <end position="271"/>
    </location>
</feature>
<feature type="region of interest" description="Disordered" evidence="1">
    <location>
        <begin position="77"/>
        <end position="97"/>
    </location>
</feature>
<name>A0A8J3E7A3_9GAMM</name>
<dbReference type="Proteomes" id="UP000636949">
    <property type="component" value="Unassembled WGS sequence"/>
</dbReference>
<feature type="compositionally biased region" description="Basic and acidic residues" evidence="1">
    <location>
        <begin position="258"/>
        <end position="271"/>
    </location>
</feature>
<reference evidence="2" key="1">
    <citation type="journal article" date="2014" name="Int. J. Syst. Evol. Microbiol.">
        <title>Complete genome sequence of Corynebacterium casei LMG S-19264T (=DSM 44701T), isolated from a smear-ripened cheese.</title>
        <authorList>
            <consortium name="US DOE Joint Genome Institute (JGI-PGF)"/>
            <person name="Walter F."/>
            <person name="Albersmeier A."/>
            <person name="Kalinowski J."/>
            <person name="Ruckert C."/>
        </authorList>
    </citation>
    <scope>NUCLEOTIDE SEQUENCE</scope>
    <source>
        <strain evidence="2">CGMCC 1.15758</strain>
    </source>
</reference>
<evidence type="ECO:0000313" key="2">
    <source>
        <dbReference type="EMBL" id="GGF90879.1"/>
    </source>
</evidence>
<gene>
    <name evidence="2" type="ORF">GCM10010995_05200</name>
</gene>